<evidence type="ECO:0000313" key="2">
    <source>
        <dbReference type="Proteomes" id="UP000190460"/>
    </source>
</evidence>
<accession>A0A1T4Y1W7</accession>
<dbReference type="RefSeq" id="WP_078924230.1">
    <property type="nucleotide sequence ID" value="NZ_FUYB01000032.1"/>
</dbReference>
<dbReference type="EMBL" id="FUYB01000032">
    <property type="protein sequence ID" value="SKA95766.1"/>
    <property type="molecule type" value="Genomic_DNA"/>
</dbReference>
<dbReference type="OrthoDB" id="9814215at2"/>
<keyword evidence="2" id="KW-1185">Reference proteome</keyword>
<gene>
    <name evidence="1" type="ORF">SAMN02745130_03808</name>
</gene>
<dbReference type="SUPFAM" id="SSF55331">
    <property type="entry name" value="Tautomerase/MIF"/>
    <property type="match status" value="1"/>
</dbReference>
<dbReference type="Pfam" id="PF02962">
    <property type="entry name" value="CHMI"/>
    <property type="match status" value="1"/>
</dbReference>
<name>A0A1T4Y1W7_9GAMM</name>
<sequence length="125" mass="14247">MAHFVLEYSANILPETLDLQTLFAKLHQAAVDTGLFPLKGIRSRAYACHEYRLADGNPEHIFVHLTVLLGAGRSLEEREWAAKSFFQVLEAHFASCFSRGVAMSFEMKELEPVLKYNKNNLQDYL</sequence>
<protein>
    <submittedName>
        <fullName evidence="1">5-carboxymethyl-2-hydroxymuconate isomerase</fullName>
    </submittedName>
</protein>
<dbReference type="STRING" id="92487.SAMN02745130_03808"/>
<evidence type="ECO:0000313" key="1">
    <source>
        <dbReference type="EMBL" id="SKA95766.1"/>
    </source>
</evidence>
<organism evidence="1 2">
    <name type="scientific">Thiothrix eikelboomii</name>
    <dbReference type="NCBI Taxonomy" id="92487"/>
    <lineage>
        <taxon>Bacteria</taxon>
        <taxon>Pseudomonadati</taxon>
        <taxon>Pseudomonadota</taxon>
        <taxon>Gammaproteobacteria</taxon>
        <taxon>Thiotrichales</taxon>
        <taxon>Thiotrichaceae</taxon>
        <taxon>Thiothrix</taxon>
    </lineage>
</organism>
<dbReference type="InterPro" id="IPR014347">
    <property type="entry name" value="Tautomerase/MIF_sf"/>
</dbReference>
<dbReference type="PANTHER" id="PTHR37950:SF1">
    <property type="entry name" value="4-HYDROXYPHENYLACETATE CATABOLISM PROTEIN"/>
    <property type="match status" value="1"/>
</dbReference>
<dbReference type="InterPro" id="IPR004220">
    <property type="entry name" value="5-COMe_2-OHmuconate_Isoase"/>
</dbReference>
<dbReference type="Proteomes" id="UP000190460">
    <property type="component" value="Unassembled WGS sequence"/>
</dbReference>
<dbReference type="PANTHER" id="PTHR37950">
    <property type="entry name" value="4-HYDROXYPHENYLACETATE CATABOLISM PROTEIN"/>
    <property type="match status" value="1"/>
</dbReference>
<reference evidence="1 2" key="1">
    <citation type="submission" date="2017-02" db="EMBL/GenBank/DDBJ databases">
        <authorList>
            <person name="Peterson S.W."/>
        </authorList>
    </citation>
    <scope>NUCLEOTIDE SEQUENCE [LARGE SCALE GENOMIC DNA]</scope>
    <source>
        <strain evidence="1 2">ATCC 49788</strain>
    </source>
</reference>
<dbReference type="Gene3D" id="3.30.429.10">
    <property type="entry name" value="Macrophage Migration Inhibitory Factor"/>
    <property type="match status" value="1"/>
</dbReference>
<dbReference type="CDD" id="cd00580">
    <property type="entry name" value="CHMI"/>
    <property type="match status" value="1"/>
</dbReference>
<proteinExistence type="predicted"/>
<dbReference type="AlphaFoldDB" id="A0A1T4Y1W7"/>
<dbReference type="GO" id="GO:0008704">
    <property type="term" value="F:5-carboxymethyl-2-hydroxymuconate delta-isomerase activity"/>
    <property type="evidence" value="ECO:0007669"/>
    <property type="project" value="InterPro"/>
</dbReference>
<keyword evidence="1" id="KW-0413">Isomerase</keyword>